<dbReference type="Gene3D" id="3.90.100.10">
    <property type="entry name" value="Orn/Lys/Arg decarboxylase, C-terminal domain"/>
    <property type="match status" value="1"/>
</dbReference>
<dbReference type="STRING" id="1216932.CM240_2081"/>
<keyword evidence="5 8" id="KW-0456">Lyase</keyword>
<proteinExistence type="inferred from homology"/>
<dbReference type="RefSeq" id="WP_044038968.1">
    <property type="nucleotide sequence ID" value="NZ_HG917868.1"/>
</dbReference>
<gene>
    <name evidence="8" type="primary">speA</name>
    <name evidence="8" type="ORF">CM240_2081</name>
</gene>
<dbReference type="Pfam" id="PF01276">
    <property type="entry name" value="OKR_DC_1"/>
    <property type="match status" value="1"/>
</dbReference>
<keyword evidence="4" id="KW-0663">Pyridoxal phosphate</keyword>
<dbReference type="PATRIC" id="fig|1216932.3.peg.2082"/>
<sequence length="489" mass="53541">MYKLEQNKTPLFDALISYVNNETIPFHVPGHKKGLGVDEDFKNFIGENPFKIDVTVFKSVDSLHHPKGAIKEAQILAADAYGADATFFSVHGTSGAIQAMIMSVVSDGDKIIIPRNVHKSITTGIILAGAIPVYMTPEFDKNLGIAHGVTKATVEEALKNNPDAKAVLIINPTYYGVATEIKAIANLVHSYNIPLIVDEAHGPHLAFSEKLPISALEAGADICAQSTHKIIGAMTQVSLLHVKSKLVDTNKVKQMLSLLQTTSPSYILMASLDTSRRQIALHGKELLKDTIELYTYAREEINKIPGFYSFGNEILGKPGVFALDPTKLTISCRELGITGDELEKILATKYHIQMELSDFYNVLAVGSFGDTKENIDLLISALKKISEEFYGKKTPLQDFLDIPDIPESKLTPRQAFYSSKVSVRLEDSIGKISGEFLMAYPPGIPILCPGEIITSKIISYVNQLKSAGLYVQGTEDPEVEFIKIVTDSL</sequence>
<feature type="domain" description="Orn/Lys/Arg decarboxylases family 1 pyridoxal-P attachment site" evidence="6">
    <location>
        <begin position="9"/>
        <end position="373"/>
    </location>
</feature>
<dbReference type="InterPro" id="IPR008286">
    <property type="entry name" value="Prn/Lys/Arg_de-COase_C"/>
</dbReference>
<organism evidence="8 9">
    <name type="scientific">Clostridium bornimense</name>
    <dbReference type="NCBI Taxonomy" id="1216932"/>
    <lineage>
        <taxon>Bacteria</taxon>
        <taxon>Bacillati</taxon>
        <taxon>Bacillota</taxon>
        <taxon>Clostridia</taxon>
        <taxon>Eubacteriales</taxon>
        <taxon>Clostridiaceae</taxon>
        <taxon>Clostridium</taxon>
    </lineage>
</organism>
<dbReference type="Gene3D" id="3.40.640.10">
    <property type="entry name" value="Type I PLP-dependent aspartate aminotransferase-like (Major domain)"/>
    <property type="match status" value="1"/>
</dbReference>
<evidence type="ECO:0000313" key="8">
    <source>
        <dbReference type="EMBL" id="CDM69239.1"/>
    </source>
</evidence>
<dbReference type="KEGG" id="clt:CM240_2081"/>
<dbReference type="InterPro" id="IPR000310">
    <property type="entry name" value="Orn/Lys/Arg_deCO2ase_major_dom"/>
</dbReference>
<dbReference type="Proteomes" id="UP000019426">
    <property type="component" value="Chromosome M2/40_rep1"/>
</dbReference>
<keyword evidence="9" id="KW-1185">Reference proteome</keyword>
<dbReference type="CDD" id="cd00615">
    <property type="entry name" value="Orn_deC_like"/>
    <property type="match status" value="1"/>
</dbReference>
<dbReference type="SUPFAM" id="SSF53383">
    <property type="entry name" value="PLP-dependent transferases"/>
    <property type="match status" value="1"/>
</dbReference>
<dbReference type="EMBL" id="HG917868">
    <property type="protein sequence ID" value="CDM69239.1"/>
    <property type="molecule type" value="Genomic_DNA"/>
</dbReference>
<dbReference type="AlphaFoldDB" id="W6S054"/>
<evidence type="ECO:0000256" key="2">
    <source>
        <dbReference type="ARBA" id="ARBA00010671"/>
    </source>
</evidence>
<dbReference type="Pfam" id="PF03711">
    <property type="entry name" value="OKR_DC_1_C"/>
    <property type="match status" value="1"/>
</dbReference>
<dbReference type="InterPro" id="IPR052357">
    <property type="entry name" value="Orn_Lys_Arg_decarboxylase-I"/>
</dbReference>
<protein>
    <submittedName>
        <fullName evidence="8">Arginine decarboxylase</fullName>
        <ecNumber evidence="8">4.1.1.19</ecNumber>
    </submittedName>
</protein>
<dbReference type="eggNOG" id="COG1982">
    <property type="taxonomic scope" value="Bacteria"/>
</dbReference>
<keyword evidence="3" id="KW-0210">Decarboxylase</keyword>
<comment type="cofactor">
    <cofactor evidence="1">
        <name>pyridoxal 5'-phosphate</name>
        <dbReference type="ChEBI" id="CHEBI:597326"/>
    </cofactor>
</comment>
<dbReference type="InterPro" id="IPR015421">
    <property type="entry name" value="PyrdxlP-dep_Trfase_major"/>
</dbReference>
<dbReference type="InterPro" id="IPR015424">
    <property type="entry name" value="PyrdxlP-dep_Trfase"/>
</dbReference>
<evidence type="ECO:0000313" key="9">
    <source>
        <dbReference type="Proteomes" id="UP000019426"/>
    </source>
</evidence>
<dbReference type="InterPro" id="IPR036633">
    <property type="entry name" value="Prn/Lys/Arg_de-COase_C_sf"/>
</dbReference>
<dbReference type="EC" id="4.1.1.19" evidence="8"/>
<evidence type="ECO:0000259" key="6">
    <source>
        <dbReference type="Pfam" id="PF01276"/>
    </source>
</evidence>
<dbReference type="SUPFAM" id="SSF55904">
    <property type="entry name" value="Ornithine decarboxylase C-terminal domain"/>
    <property type="match status" value="1"/>
</dbReference>
<evidence type="ECO:0000259" key="7">
    <source>
        <dbReference type="Pfam" id="PF03711"/>
    </source>
</evidence>
<evidence type="ECO:0000256" key="4">
    <source>
        <dbReference type="ARBA" id="ARBA00022898"/>
    </source>
</evidence>
<evidence type="ECO:0000256" key="5">
    <source>
        <dbReference type="ARBA" id="ARBA00023239"/>
    </source>
</evidence>
<dbReference type="OrthoDB" id="9815233at2"/>
<evidence type="ECO:0000256" key="3">
    <source>
        <dbReference type="ARBA" id="ARBA00022793"/>
    </source>
</evidence>
<dbReference type="PANTHER" id="PTHR43277">
    <property type="entry name" value="ARGININE DECARBOXYLASE"/>
    <property type="match status" value="1"/>
</dbReference>
<name>W6S054_9CLOT</name>
<dbReference type="PANTHER" id="PTHR43277:SF4">
    <property type="entry name" value="ARGININE DECARBOXYLASE"/>
    <property type="match status" value="1"/>
</dbReference>
<comment type="similarity">
    <text evidence="2">Belongs to the Orn/Lys/Arg decarboxylase class-I family.</text>
</comment>
<dbReference type="HOGENOM" id="CLU_025925_2_1_9"/>
<feature type="domain" description="Orn/Lys/Arg decarboxylase C-terminal" evidence="7">
    <location>
        <begin position="405"/>
        <end position="467"/>
    </location>
</feature>
<dbReference type="GO" id="GO:0008792">
    <property type="term" value="F:arginine decarboxylase activity"/>
    <property type="evidence" value="ECO:0007669"/>
    <property type="project" value="UniProtKB-EC"/>
</dbReference>
<accession>W6S054</accession>
<reference evidence="8 9" key="1">
    <citation type="submission" date="2013-11" db="EMBL/GenBank/DDBJ databases">
        <title>Complete genome sequence of Clostridum sp. M2/40.</title>
        <authorList>
            <person name="Wibberg D."/>
            <person name="Puehler A."/>
            <person name="Schlueter A."/>
        </authorList>
    </citation>
    <scope>NUCLEOTIDE SEQUENCE [LARGE SCALE GENOMIC DNA]</scope>
    <source>
        <strain evidence="9">M2/40</strain>
    </source>
</reference>
<evidence type="ECO:0000256" key="1">
    <source>
        <dbReference type="ARBA" id="ARBA00001933"/>
    </source>
</evidence>